<gene>
    <name evidence="2" type="ORF">EYF80_003899</name>
</gene>
<evidence type="ECO:0000256" key="1">
    <source>
        <dbReference type="SAM" id="MobiDB-lite"/>
    </source>
</evidence>
<evidence type="ECO:0000313" key="3">
    <source>
        <dbReference type="Proteomes" id="UP000314294"/>
    </source>
</evidence>
<dbReference type="EMBL" id="SRLO01000018">
    <property type="protein sequence ID" value="TNN86055.1"/>
    <property type="molecule type" value="Genomic_DNA"/>
</dbReference>
<evidence type="ECO:0000313" key="2">
    <source>
        <dbReference type="EMBL" id="TNN86055.1"/>
    </source>
</evidence>
<sequence length="76" mass="8523">MLERVFKSTLKDRPLSESAPLPATTTGRVPPGGSWRPAVATGMICMRVEIQKRNLPERYEWCPTPGDRCPPTELKN</sequence>
<accession>A0A4Z2J6N4</accession>
<feature type="compositionally biased region" description="Basic and acidic residues" evidence="1">
    <location>
        <begin position="1"/>
        <end position="15"/>
    </location>
</feature>
<reference evidence="2 3" key="1">
    <citation type="submission" date="2019-03" db="EMBL/GenBank/DDBJ databases">
        <title>First draft genome of Liparis tanakae, snailfish: a comprehensive survey of snailfish specific genes.</title>
        <authorList>
            <person name="Kim W."/>
            <person name="Song I."/>
            <person name="Jeong J.-H."/>
            <person name="Kim D."/>
            <person name="Kim S."/>
            <person name="Ryu S."/>
            <person name="Song J.Y."/>
            <person name="Lee S.K."/>
        </authorList>
    </citation>
    <scope>NUCLEOTIDE SEQUENCE [LARGE SCALE GENOMIC DNA]</scope>
    <source>
        <tissue evidence="2">Muscle</tissue>
    </source>
</reference>
<protein>
    <submittedName>
        <fullName evidence="2">Uncharacterized protein</fullName>
    </submittedName>
</protein>
<organism evidence="2 3">
    <name type="scientific">Liparis tanakae</name>
    <name type="common">Tanaka's snailfish</name>
    <dbReference type="NCBI Taxonomy" id="230148"/>
    <lineage>
        <taxon>Eukaryota</taxon>
        <taxon>Metazoa</taxon>
        <taxon>Chordata</taxon>
        <taxon>Craniata</taxon>
        <taxon>Vertebrata</taxon>
        <taxon>Euteleostomi</taxon>
        <taxon>Actinopterygii</taxon>
        <taxon>Neopterygii</taxon>
        <taxon>Teleostei</taxon>
        <taxon>Neoteleostei</taxon>
        <taxon>Acanthomorphata</taxon>
        <taxon>Eupercaria</taxon>
        <taxon>Perciformes</taxon>
        <taxon>Cottioidei</taxon>
        <taxon>Cottales</taxon>
        <taxon>Liparidae</taxon>
        <taxon>Liparis</taxon>
    </lineage>
</organism>
<dbReference type="Proteomes" id="UP000314294">
    <property type="component" value="Unassembled WGS sequence"/>
</dbReference>
<proteinExistence type="predicted"/>
<dbReference type="AlphaFoldDB" id="A0A4Z2J6N4"/>
<comment type="caution">
    <text evidence="2">The sequence shown here is derived from an EMBL/GenBank/DDBJ whole genome shotgun (WGS) entry which is preliminary data.</text>
</comment>
<feature type="region of interest" description="Disordered" evidence="1">
    <location>
        <begin position="1"/>
        <end position="35"/>
    </location>
</feature>
<keyword evidence="3" id="KW-1185">Reference proteome</keyword>
<name>A0A4Z2J6N4_9TELE</name>